<keyword evidence="3" id="KW-0540">Nuclease</keyword>
<evidence type="ECO:0000256" key="5">
    <source>
        <dbReference type="ARBA" id="ARBA00022801"/>
    </source>
</evidence>
<dbReference type="EMBL" id="GG676038">
    <property type="protein sequence ID" value="EER12587.1"/>
    <property type="molecule type" value="Genomic_DNA"/>
</dbReference>
<dbReference type="Gene3D" id="3.10.10.10">
    <property type="entry name" value="HIV Type 1 Reverse Transcriptase, subunit A, domain 1"/>
    <property type="match status" value="1"/>
</dbReference>
<keyword evidence="4" id="KW-0255">Endonuclease</keyword>
<dbReference type="RefSeq" id="XP_002780792.1">
    <property type="nucleotide sequence ID" value="XM_002780746.1"/>
</dbReference>
<dbReference type="Pfam" id="PF00665">
    <property type="entry name" value="rve"/>
    <property type="match status" value="1"/>
</dbReference>
<dbReference type="InterPro" id="IPR000477">
    <property type="entry name" value="RT_dom"/>
</dbReference>
<dbReference type="InParanoid" id="C5KSH3"/>
<dbReference type="InterPro" id="IPR001584">
    <property type="entry name" value="Integrase_cat-core"/>
</dbReference>
<protein>
    <submittedName>
        <fullName evidence="9">Retrovirus polyprotein, putative</fullName>
    </submittedName>
</protein>
<evidence type="ECO:0000256" key="4">
    <source>
        <dbReference type="ARBA" id="ARBA00022759"/>
    </source>
</evidence>
<dbReference type="FunFam" id="1.10.340.70:FF:000001">
    <property type="entry name" value="Retrovirus-related Pol polyprotein from transposon gypsy-like Protein"/>
    <property type="match status" value="1"/>
</dbReference>
<dbReference type="Pfam" id="PF17917">
    <property type="entry name" value="RT_RNaseH"/>
    <property type="match status" value="1"/>
</dbReference>
<keyword evidence="5" id="KW-0378">Hydrolase</keyword>
<keyword evidence="10" id="KW-1185">Reference proteome</keyword>
<feature type="compositionally biased region" description="Pro residues" evidence="7">
    <location>
        <begin position="1264"/>
        <end position="1276"/>
    </location>
</feature>
<dbReference type="Proteomes" id="UP000007800">
    <property type="component" value="Unassembled WGS sequence"/>
</dbReference>
<keyword evidence="2" id="KW-0548">Nucleotidyltransferase</keyword>
<organism evidence="10">
    <name type="scientific">Perkinsus marinus (strain ATCC 50983 / TXsc)</name>
    <dbReference type="NCBI Taxonomy" id="423536"/>
    <lineage>
        <taxon>Eukaryota</taxon>
        <taxon>Sar</taxon>
        <taxon>Alveolata</taxon>
        <taxon>Perkinsozoa</taxon>
        <taxon>Perkinsea</taxon>
        <taxon>Perkinsida</taxon>
        <taxon>Perkinsidae</taxon>
        <taxon>Perkinsus</taxon>
    </lineage>
</organism>
<dbReference type="InterPro" id="IPR050951">
    <property type="entry name" value="Retrovirus_Pol_polyprotein"/>
</dbReference>
<dbReference type="PROSITE" id="PS50994">
    <property type="entry name" value="INTEGRASE"/>
    <property type="match status" value="1"/>
</dbReference>
<dbReference type="Pfam" id="PF00078">
    <property type="entry name" value="RVT_1"/>
    <property type="match status" value="1"/>
</dbReference>
<dbReference type="FunFam" id="3.30.70.270:FF:000020">
    <property type="entry name" value="Transposon Tf2-6 polyprotein-like Protein"/>
    <property type="match status" value="1"/>
</dbReference>
<dbReference type="OrthoDB" id="775972at2759"/>
<evidence type="ECO:0000259" key="8">
    <source>
        <dbReference type="PROSITE" id="PS50994"/>
    </source>
</evidence>
<feature type="domain" description="Integrase catalytic" evidence="8">
    <location>
        <begin position="962"/>
        <end position="1121"/>
    </location>
</feature>
<feature type="region of interest" description="Disordered" evidence="7">
    <location>
        <begin position="91"/>
        <end position="128"/>
    </location>
</feature>
<feature type="compositionally biased region" description="Low complexity" evidence="7">
    <location>
        <begin position="1474"/>
        <end position="1491"/>
    </location>
</feature>
<feature type="compositionally biased region" description="Pro residues" evidence="7">
    <location>
        <begin position="1376"/>
        <end position="1389"/>
    </location>
</feature>
<dbReference type="InterPro" id="IPR043502">
    <property type="entry name" value="DNA/RNA_pol_sf"/>
</dbReference>
<evidence type="ECO:0000313" key="9">
    <source>
        <dbReference type="EMBL" id="EER12587.1"/>
    </source>
</evidence>
<proteinExistence type="predicted"/>
<evidence type="ECO:0000256" key="6">
    <source>
        <dbReference type="ARBA" id="ARBA00022918"/>
    </source>
</evidence>
<dbReference type="GeneID" id="9058291"/>
<sequence length="1531" mass="170583">MLSQPSGRMLSSPEDASAEMTVYVVDDLSADMLLGYDWLWRFGLGLQADATGFCIKHVKTSAPIRSPAHVPPGVALRLTLPSLYAYRTPSSTTTIEDPVDPPPMSATPVPTTKEPACDGRPRRRRKKTPWRCVRPRREPVMYCRHTKSTVVADGNLGTSIGRTSSSVGSVSKAWSTTSQKGSVVSPRDDDSFVRGTRFAALAREEDESVYPAQSVDDDALSKVTILKDTEPDPTLYEGDFYKMKIMFAQSIPSPYPQFKPYLGSKAGDLTPYEEWPTPSMAPGDEMDDDVIGKDIEQYAIPQLPTDEEEVFSVPIFDVDAKPELVAVDEVCKRYKSLFSNKIGRCNLVEHDIDTYDAKPTREKPRRIPHAYRDEIIKQLDDLEKQGVIRRSKSPYAAPCVYVAKKDGGVRLCVDYRKLNTASPPSAYPVPLPDFVQESLAGSKVYTNLDLRSGYWQIPVRPSDVCKTAFCPGANLPLYEFLVMPFGLHSACGTFQDLMDRLLGDLPYVKVYLDDVLIFSPDLETHAKHLDEVFRRLAEANLTLNAAKCKFAGDGVKYLGHYFDQFGMHPDPARVQAIAEWTPPRTVSEVRSFLGLVNYYRTFIPRMSAVAKPIQRLVSLCDKCPDDVPKHWDVDADEAFVKLKTALIGLPGLAYPDFREPFQICCDASNQAIGGVLEQNGRPICYYSQVLSGAELRWHTFEKEAYALFRCLHRFHDYIIGHPLEVTIYSDHRPLQHLAKCTSDRVQRWILAMQRYRFVVRYKEGTKNINADVLSRPQLPRPDPVVPDPHACEVRSPVNDSPVLRSCLDDPGCRLHTSLVVLDTLFSIDDIRDGQDLDEVVSAVRERVLDGHPLGRSEFKTRDYLPYRRIWASLDVSDGILARHYRMDALDEARLLPVIPDELRERALRHYHQDTGHFAREKMLSKMKQQCYWPTMHVDVEVHLQTCTSCLAAGPLQGSPSPLLPVPVGRAWHTLGVDYLKIGPGVGGYKCLLVVQDYFTKWGEAYPLRTETVEESLPHLLGLFARFGPPARIHSDQGQQFESALFRATLDALGISKSRTTIYHPAGNGLVERLNGTILSMLRRHCCIPDWPTHLPALMFKYNTAIHSSTGYSPFMLMFGREPPADFIPITSAYNSLVFDTETYGQYVARVRAYLDDEVDQAVTHAAARYKAFYDRKAKPTAFFPNARVFVRVHVPNNKLAPRWEGDWYIVDIIGSQDPVKVLRLKHAVTGELKVINVDHVRLDPVQPDQLPDGLLQRVDREVPDLPPLPAFNPEAPPAHALHPQRTMPPRSMSDEDEFSNGVPDNQPVPARSVVRPPNGPSASPAPSRSRTRPMPPSAASTPAATSRPSMLPPRPFMSSPPPVEGRPVHDGHYSPLSPPPLSTPLPSPVPDNLQSPAESVPSDGPLSPLEPSRSVSPDELPPGRSRSVTPTTPVESPEESTPLPSGMASPIMDADFESPQGTPTPPVNDPIQQPAEAPSTTPPAEAAPESTRPFTRSRAGHRSRPPTRFDPDTYVPMALRSERSHGRSDSS</sequence>
<dbReference type="InterPro" id="IPR041588">
    <property type="entry name" value="Integrase_H2C2"/>
</dbReference>
<keyword evidence="1" id="KW-0808">Transferase</keyword>
<dbReference type="GO" id="GO:0003676">
    <property type="term" value="F:nucleic acid binding"/>
    <property type="evidence" value="ECO:0007669"/>
    <property type="project" value="InterPro"/>
</dbReference>
<dbReference type="SUPFAM" id="SSF53098">
    <property type="entry name" value="Ribonuclease H-like"/>
    <property type="match status" value="1"/>
</dbReference>
<feature type="compositionally biased region" description="Pro residues" evidence="7">
    <location>
        <begin position="1350"/>
        <end position="1364"/>
    </location>
</feature>
<dbReference type="CDD" id="cd01647">
    <property type="entry name" value="RT_LTR"/>
    <property type="match status" value="1"/>
</dbReference>
<dbReference type="Gene3D" id="3.30.420.10">
    <property type="entry name" value="Ribonuclease H-like superfamily/Ribonuclease H"/>
    <property type="match status" value="1"/>
</dbReference>
<feature type="compositionally biased region" description="Low complexity" evidence="7">
    <location>
        <begin position="1337"/>
        <end position="1349"/>
    </location>
</feature>
<dbReference type="InterPro" id="IPR043128">
    <property type="entry name" value="Rev_trsase/Diguanyl_cyclase"/>
</dbReference>
<dbReference type="GO" id="GO:0004519">
    <property type="term" value="F:endonuclease activity"/>
    <property type="evidence" value="ECO:0007669"/>
    <property type="project" value="UniProtKB-KW"/>
</dbReference>
<dbReference type="InterPro" id="IPR012337">
    <property type="entry name" value="RNaseH-like_sf"/>
</dbReference>
<gene>
    <name evidence="9" type="ORF">Pmar_PMAR027405</name>
</gene>
<dbReference type="SUPFAM" id="SSF56672">
    <property type="entry name" value="DNA/RNA polymerases"/>
    <property type="match status" value="1"/>
</dbReference>
<dbReference type="GO" id="GO:0016787">
    <property type="term" value="F:hydrolase activity"/>
    <property type="evidence" value="ECO:0007669"/>
    <property type="project" value="UniProtKB-KW"/>
</dbReference>
<dbReference type="Pfam" id="PF17921">
    <property type="entry name" value="Integrase_H2C2"/>
    <property type="match status" value="1"/>
</dbReference>
<keyword evidence="6" id="KW-0695">RNA-directed DNA polymerase</keyword>
<evidence type="ECO:0000256" key="7">
    <source>
        <dbReference type="SAM" id="MobiDB-lite"/>
    </source>
</evidence>
<dbReference type="FunFam" id="3.30.420.10:FF:000032">
    <property type="entry name" value="Retrovirus-related Pol polyprotein from transposon 297-like Protein"/>
    <property type="match status" value="1"/>
</dbReference>
<accession>C5KSH3</accession>
<evidence type="ECO:0000256" key="1">
    <source>
        <dbReference type="ARBA" id="ARBA00022679"/>
    </source>
</evidence>
<dbReference type="PANTHER" id="PTHR37984">
    <property type="entry name" value="PROTEIN CBG26694"/>
    <property type="match status" value="1"/>
</dbReference>
<reference evidence="9 10" key="1">
    <citation type="submission" date="2008-07" db="EMBL/GenBank/DDBJ databases">
        <authorList>
            <person name="El-Sayed N."/>
            <person name="Caler E."/>
            <person name="Inman J."/>
            <person name="Amedeo P."/>
            <person name="Hass B."/>
            <person name="Wortman J."/>
        </authorList>
    </citation>
    <scope>NUCLEOTIDE SEQUENCE [LARGE SCALE GENOMIC DNA]</scope>
    <source>
        <strain evidence="10">ATCC 50983 / TXsc</strain>
    </source>
</reference>
<evidence type="ECO:0000256" key="2">
    <source>
        <dbReference type="ARBA" id="ARBA00022695"/>
    </source>
</evidence>
<feature type="region of interest" description="Disordered" evidence="7">
    <location>
        <begin position="1262"/>
        <end position="1531"/>
    </location>
</feature>
<feature type="compositionally biased region" description="Basic and acidic residues" evidence="7">
    <location>
        <begin position="1520"/>
        <end position="1531"/>
    </location>
</feature>
<name>C5KSH3_PERM5</name>
<evidence type="ECO:0000313" key="10">
    <source>
        <dbReference type="Proteomes" id="UP000007800"/>
    </source>
</evidence>
<dbReference type="Gene3D" id="3.30.70.270">
    <property type="match status" value="2"/>
</dbReference>
<dbReference type="InterPro" id="IPR036397">
    <property type="entry name" value="RNaseH_sf"/>
</dbReference>
<dbReference type="CDD" id="cd09274">
    <property type="entry name" value="RNase_HI_RT_Ty3"/>
    <property type="match status" value="1"/>
</dbReference>
<evidence type="ECO:0000256" key="3">
    <source>
        <dbReference type="ARBA" id="ARBA00022722"/>
    </source>
</evidence>
<dbReference type="InterPro" id="IPR041373">
    <property type="entry name" value="RT_RNaseH"/>
</dbReference>
<dbReference type="GO" id="GO:0003964">
    <property type="term" value="F:RNA-directed DNA polymerase activity"/>
    <property type="evidence" value="ECO:0007669"/>
    <property type="project" value="UniProtKB-KW"/>
</dbReference>
<dbReference type="GO" id="GO:0015074">
    <property type="term" value="P:DNA integration"/>
    <property type="evidence" value="ECO:0007669"/>
    <property type="project" value="InterPro"/>
</dbReference>
<dbReference type="PANTHER" id="PTHR37984:SF5">
    <property type="entry name" value="PROTEIN NYNRIN-LIKE"/>
    <property type="match status" value="1"/>
</dbReference>
<dbReference type="Gene3D" id="1.10.340.70">
    <property type="match status" value="1"/>
</dbReference>